<comment type="caution">
    <text evidence="5">The sequence shown here is derived from an EMBL/GenBank/DDBJ whole genome shotgun (WGS) entry which is preliminary data.</text>
</comment>
<reference evidence="6" key="1">
    <citation type="submission" date="2014-03" db="EMBL/GenBank/DDBJ databases">
        <title>The Genome Sequence of Puccinia striiformis f. sp. tritici PST-78.</title>
        <authorList>
            <consortium name="The Broad Institute Genome Sequencing Platform"/>
            <person name="Cuomo C."/>
            <person name="Hulbert S."/>
            <person name="Chen X."/>
            <person name="Walker B."/>
            <person name="Young S.K."/>
            <person name="Zeng Q."/>
            <person name="Gargeya S."/>
            <person name="Fitzgerald M."/>
            <person name="Haas B."/>
            <person name="Abouelleil A."/>
            <person name="Alvarado L."/>
            <person name="Arachchi H.M."/>
            <person name="Berlin A.M."/>
            <person name="Chapman S.B."/>
            <person name="Goldberg J."/>
            <person name="Griggs A."/>
            <person name="Gujja S."/>
            <person name="Hansen M."/>
            <person name="Howarth C."/>
            <person name="Imamovic A."/>
            <person name="Larimer J."/>
            <person name="McCowan C."/>
            <person name="Montmayeur A."/>
            <person name="Murphy C."/>
            <person name="Neiman D."/>
            <person name="Pearson M."/>
            <person name="Priest M."/>
            <person name="Roberts A."/>
            <person name="Saif S."/>
            <person name="Shea T."/>
            <person name="Sisk P."/>
            <person name="Sykes S."/>
            <person name="Wortman J."/>
            <person name="Nusbaum C."/>
            <person name="Birren B."/>
        </authorList>
    </citation>
    <scope>NUCLEOTIDE SEQUENCE [LARGE SCALE GENOMIC DNA]</scope>
    <source>
        <strain evidence="6">race PST-78</strain>
    </source>
</reference>
<proteinExistence type="predicted"/>
<dbReference type="PANTHER" id="PTHR40633:SF1">
    <property type="entry name" value="GPI ANCHORED SERINE-THREONINE RICH PROTEIN (AFU_ORTHOLOGUE AFUA_1G03630)"/>
    <property type="match status" value="1"/>
</dbReference>
<evidence type="ECO:0000313" key="5">
    <source>
        <dbReference type="EMBL" id="KNE91874.1"/>
    </source>
</evidence>
<keyword evidence="1 3" id="KW-0732">Signal</keyword>
<evidence type="ECO:0000313" key="6">
    <source>
        <dbReference type="Proteomes" id="UP000054564"/>
    </source>
</evidence>
<evidence type="ECO:0000259" key="4">
    <source>
        <dbReference type="Pfam" id="PF10342"/>
    </source>
</evidence>
<evidence type="ECO:0000256" key="3">
    <source>
        <dbReference type="SAM" id="SignalP"/>
    </source>
</evidence>
<dbReference type="EMBL" id="AJIL01000185">
    <property type="protein sequence ID" value="KNE91874.1"/>
    <property type="molecule type" value="Genomic_DNA"/>
</dbReference>
<dbReference type="Proteomes" id="UP000054564">
    <property type="component" value="Unassembled WGS sequence"/>
</dbReference>
<dbReference type="InterPro" id="IPR018466">
    <property type="entry name" value="Kre9/Knh1-like_N"/>
</dbReference>
<feature type="domain" description="Yeast cell wall synthesis Kre9/Knh1-like N-terminal" evidence="4">
    <location>
        <begin position="25"/>
        <end position="117"/>
    </location>
</feature>
<dbReference type="STRING" id="1165861.A0A0L0UYP4"/>
<feature type="chain" id="PRO_5005548708" description="Yeast cell wall synthesis Kre9/Knh1-like N-terminal domain-containing protein" evidence="3">
    <location>
        <begin position="19"/>
        <end position="149"/>
    </location>
</feature>
<keyword evidence="6" id="KW-1185">Reference proteome</keyword>
<protein>
    <recommendedName>
        <fullName evidence="4">Yeast cell wall synthesis Kre9/Knh1-like N-terminal domain-containing protein</fullName>
    </recommendedName>
</protein>
<dbReference type="AlphaFoldDB" id="A0A0L0UYP4"/>
<accession>A0A0L0UYP4</accession>
<dbReference type="Pfam" id="PF10342">
    <property type="entry name" value="Kre9_KNH"/>
    <property type="match status" value="1"/>
</dbReference>
<feature type="signal peptide" evidence="3">
    <location>
        <begin position="1"/>
        <end position="18"/>
    </location>
</feature>
<name>A0A0L0UYP4_9BASI</name>
<dbReference type="OrthoDB" id="2432613at2759"/>
<dbReference type="PANTHER" id="PTHR40633">
    <property type="entry name" value="MATRIX PROTEIN, PUTATIVE (AFU_ORTHOLOGUE AFUA_8G05410)-RELATED"/>
    <property type="match status" value="1"/>
</dbReference>
<dbReference type="InterPro" id="IPR052982">
    <property type="entry name" value="SRP1/TIP1-like"/>
</dbReference>
<organism evidence="5 6">
    <name type="scientific">Puccinia striiformis f. sp. tritici PST-78</name>
    <dbReference type="NCBI Taxonomy" id="1165861"/>
    <lineage>
        <taxon>Eukaryota</taxon>
        <taxon>Fungi</taxon>
        <taxon>Dikarya</taxon>
        <taxon>Basidiomycota</taxon>
        <taxon>Pucciniomycotina</taxon>
        <taxon>Pucciniomycetes</taxon>
        <taxon>Pucciniales</taxon>
        <taxon>Pucciniaceae</taxon>
        <taxon>Puccinia</taxon>
    </lineage>
</organism>
<feature type="region of interest" description="Disordered" evidence="2">
    <location>
        <begin position="122"/>
        <end position="149"/>
    </location>
</feature>
<evidence type="ECO:0000256" key="2">
    <source>
        <dbReference type="SAM" id="MobiDB-lite"/>
    </source>
</evidence>
<gene>
    <name evidence="5" type="ORF">PSTG_14728</name>
</gene>
<sequence>MLSIIAVTFMALLGAAYGVVTPTGPGPNEIFREGKPCLISWTHDTTGTWTSFSVDLMSGSNLDMKVVTNAFKGMDGTKGNTTFSWPCPAVTPNSAIYFYQFNDAAGRQPSWTTRFTIASPTGETTPPAHFTQKNGRPIPWGVGELKTKK</sequence>
<evidence type="ECO:0000256" key="1">
    <source>
        <dbReference type="ARBA" id="ARBA00022729"/>
    </source>
</evidence>